<name>A0ABC8VKA3_9POAL</name>
<evidence type="ECO:0000256" key="1">
    <source>
        <dbReference type="SAM" id="MobiDB-lite"/>
    </source>
</evidence>
<keyword evidence="2" id="KW-0732">Signal</keyword>
<feature type="signal peptide" evidence="2">
    <location>
        <begin position="1"/>
        <end position="30"/>
    </location>
</feature>
<keyword evidence="4" id="KW-1185">Reference proteome</keyword>
<proteinExistence type="predicted"/>
<gene>
    <name evidence="3" type="ORF">URODEC1_LOCUS4364</name>
</gene>
<sequence>MARRRLHQPSRRVPTSLLLLAGLTAAVAVAFAIAAAAGGLEDGPDIRISVTYPTEEESEWLDRWVENYRAKKPGSGFSVEPATYEESAYLNRIFADGKNGGGGRAGGFDGSIEFDGNDRPRIVVDKYHTAGPRSSEPNVDLQNKESHAEHDVMEL</sequence>
<reference evidence="3 4" key="2">
    <citation type="submission" date="2024-10" db="EMBL/GenBank/DDBJ databases">
        <authorList>
            <person name="Ryan C."/>
        </authorList>
    </citation>
    <scope>NUCLEOTIDE SEQUENCE [LARGE SCALE GENOMIC DNA]</scope>
</reference>
<dbReference type="EMBL" id="OZ075120">
    <property type="protein sequence ID" value="CAL4892624.1"/>
    <property type="molecule type" value="Genomic_DNA"/>
</dbReference>
<evidence type="ECO:0000313" key="4">
    <source>
        <dbReference type="Proteomes" id="UP001497457"/>
    </source>
</evidence>
<evidence type="ECO:0000313" key="3">
    <source>
        <dbReference type="EMBL" id="CAL4892624.1"/>
    </source>
</evidence>
<organism evidence="3 4">
    <name type="scientific">Urochloa decumbens</name>
    <dbReference type="NCBI Taxonomy" id="240449"/>
    <lineage>
        <taxon>Eukaryota</taxon>
        <taxon>Viridiplantae</taxon>
        <taxon>Streptophyta</taxon>
        <taxon>Embryophyta</taxon>
        <taxon>Tracheophyta</taxon>
        <taxon>Spermatophyta</taxon>
        <taxon>Magnoliopsida</taxon>
        <taxon>Liliopsida</taxon>
        <taxon>Poales</taxon>
        <taxon>Poaceae</taxon>
        <taxon>PACMAD clade</taxon>
        <taxon>Panicoideae</taxon>
        <taxon>Panicodae</taxon>
        <taxon>Paniceae</taxon>
        <taxon>Melinidinae</taxon>
        <taxon>Urochloa</taxon>
    </lineage>
</organism>
<reference evidence="4" key="1">
    <citation type="submission" date="2024-06" db="EMBL/GenBank/DDBJ databases">
        <authorList>
            <person name="Ryan C."/>
        </authorList>
    </citation>
    <scope>NUCLEOTIDE SEQUENCE [LARGE SCALE GENOMIC DNA]</scope>
</reference>
<accession>A0ABC8VKA3</accession>
<feature type="compositionally biased region" description="Basic and acidic residues" evidence="1">
    <location>
        <begin position="142"/>
        <end position="155"/>
    </location>
</feature>
<feature type="chain" id="PRO_5044780821" evidence="2">
    <location>
        <begin position="31"/>
        <end position="155"/>
    </location>
</feature>
<protein>
    <submittedName>
        <fullName evidence="3">Uncharacterized protein</fullName>
    </submittedName>
</protein>
<dbReference type="Proteomes" id="UP001497457">
    <property type="component" value="Chromosome 10rd"/>
</dbReference>
<evidence type="ECO:0000256" key="2">
    <source>
        <dbReference type="SAM" id="SignalP"/>
    </source>
</evidence>
<feature type="region of interest" description="Disordered" evidence="1">
    <location>
        <begin position="128"/>
        <end position="155"/>
    </location>
</feature>
<dbReference type="AlphaFoldDB" id="A0ABC8VKA3"/>